<dbReference type="RefSeq" id="WP_378377398.1">
    <property type="nucleotide sequence ID" value="NZ_JBHMAS010000107.1"/>
</dbReference>
<proteinExistence type="predicted"/>
<sequence>MTGCREPDNPGYTLRNARRGTATTKESTIKKTLAALVLSATALLPVVAGCSSSAEGSSVGAPEVDAQHSRGTEFVSQPGEVGPPRWSVLKPDGWAVDDDTPGFDDTLSFTRKRTATSPAARDVAGFASKNAPNPDVGSAELLQVGIDMVTSVVKGAEVTSTPTTIDGHGAMVIETRGDLGYLTLASKSTVIAVPRIDGPGLAILFLTTTVSDGATQQQIDDVEQLHDTIKIL</sequence>
<accession>A0ABV5XS21</accession>
<organism evidence="2 3">
    <name type="scientific">Rhodococcus baikonurensis</name>
    <dbReference type="NCBI Taxonomy" id="172041"/>
    <lineage>
        <taxon>Bacteria</taxon>
        <taxon>Bacillati</taxon>
        <taxon>Actinomycetota</taxon>
        <taxon>Actinomycetes</taxon>
        <taxon>Mycobacteriales</taxon>
        <taxon>Nocardiaceae</taxon>
        <taxon>Rhodococcus</taxon>
        <taxon>Rhodococcus erythropolis group</taxon>
    </lineage>
</organism>
<reference evidence="2 3" key="1">
    <citation type="submission" date="2024-09" db="EMBL/GenBank/DDBJ databases">
        <authorList>
            <person name="Sun Q."/>
            <person name="Mori K."/>
        </authorList>
    </citation>
    <scope>NUCLEOTIDE SEQUENCE [LARGE SCALE GENOMIC DNA]</scope>
    <source>
        <strain evidence="2 3">JCM 11411</strain>
    </source>
</reference>
<name>A0ABV5XS21_9NOCA</name>
<protein>
    <recommendedName>
        <fullName evidence="4">Lipoprotein LpqN</fullName>
    </recommendedName>
</protein>
<dbReference type="EMBL" id="JBHMAS010000107">
    <property type="protein sequence ID" value="MFB9785275.1"/>
    <property type="molecule type" value="Genomic_DNA"/>
</dbReference>
<evidence type="ECO:0000313" key="3">
    <source>
        <dbReference type="Proteomes" id="UP001589587"/>
    </source>
</evidence>
<evidence type="ECO:0000256" key="1">
    <source>
        <dbReference type="SAM" id="MobiDB-lite"/>
    </source>
</evidence>
<gene>
    <name evidence="2" type="ORF">ACFFQ6_36860</name>
</gene>
<feature type="region of interest" description="Disordered" evidence="1">
    <location>
        <begin position="1"/>
        <end position="25"/>
    </location>
</feature>
<comment type="caution">
    <text evidence="2">The sequence shown here is derived from an EMBL/GenBank/DDBJ whole genome shotgun (WGS) entry which is preliminary data.</text>
</comment>
<evidence type="ECO:0008006" key="4">
    <source>
        <dbReference type="Google" id="ProtNLM"/>
    </source>
</evidence>
<keyword evidence="3" id="KW-1185">Reference proteome</keyword>
<evidence type="ECO:0000313" key="2">
    <source>
        <dbReference type="EMBL" id="MFB9785275.1"/>
    </source>
</evidence>
<dbReference type="Proteomes" id="UP001589587">
    <property type="component" value="Unassembled WGS sequence"/>
</dbReference>